<feature type="region of interest" description="Disordered" evidence="1">
    <location>
        <begin position="1"/>
        <end position="31"/>
    </location>
</feature>
<dbReference type="AlphaFoldDB" id="A0A5J9UAT1"/>
<evidence type="ECO:0000313" key="3">
    <source>
        <dbReference type="Proteomes" id="UP000324897"/>
    </source>
</evidence>
<protein>
    <submittedName>
        <fullName evidence="2">Uncharacterized protein</fullName>
    </submittedName>
</protein>
<sequence length="139" mass="15539">MARRGRLRHGDDGDGEETKVTTAPSCSQRQQAFPLRFELRYPWEAEDQPYCSGGLQGHQSTSCNGSHMSRARRQRGNMPCPVHCKQDLFRANLQKKNKLIINDEAKMGGPSSTMLAGAGQQRPPPVLFLFMSAKRHNQG</sequence>
<reference evidence="2 3" key="1">
    <citation type="journal article" date="2019" name="Sci. Rep.">
        <title>A high-quality genome of Eragrostis curvula grass provides insights into Poaceae evolution and supports new strategies to enhance forage quality.</title>
        <authorList>
            <person name="Carballo J."/>
            <person name="Santos B.A.C.M."/>
            <person name="Zappacosta D."/>
            <person name="Garbus I."/>
            <person name="Selva J.P."/>
            <person name="Gallo C.A."/>
            <person name="Diaz A."/>
            <person name="Albertini E."/>
            <person name="Caccamo M."/>
            <person name="Echenique V."/>
        </authorList>
    </citation>
    <scope>NUCLEOTIDE SEQUENCE [LARGE SCALE GENOMIC DNA]</scope>
    <source>
        <strain evidence="3">cv. Victoria</strain>
        <tissue evidence="2">Leaf</tissue>
    </source>
</reference>
<organism evidence="2 3">
    <name type="scientific">Eragrostis curvula</name>
    <name type="common">weeping love grass</name>
    <dbReference type="NCBI Taxonomy" id="38414"/>
    <lineage>
        <taxon>Eukaryota</taxon>
        <taxon>Viridiplantae</taxon>
        <taxon>Streptophyta</taxon>
        <taxon>Embryophyta</taxon>
        <taxon>Tracheophyta</taxon>
        <taxon>Spermatophyta</taxon>
        <taxon>Magnoliopsida</taxon>
        <taxon>Liliopsida</taxon>
        <taxon>Poales</taxon>
        <taxon>Poaceae</taxon>
        <taxon>PACMAD clade</taxon>
        <taxon>Chloridoideae</taxon>
        <taxon>Eragrostideae</taxon>
        <taxon>Eragrostidinae</taxon>
        <taxon>Eragrostis</taxon>
    </lineage>
</organism>
<comment type="caution">
    <text evidence="2">The sequence shown here is derived from an EMBL/GenBank/DDBJ whole genome shotgun (WGS) entry which is preliminary data.</text>
</comment>
<feature type="compositionally biased region" description="Basic and acidic residues" evidence="1">
    <location>
        <begin position="8"/>
        <end position="19"/>
    </location>
</feature>
<evidence type="ECO:0000256" key="1">
    <source>
        <dbReference type="SAM" id="MobiDB-lite"/>
    </source>
</evidence>
<dbReference type="Proteomes" id="UP000324897">
    <property type="component" value="Chromosome 7"/>
</dbReference>
<evidence type="ECO:0000313" key="2">
    <source>
        <dbReference type="EMBL" id="TVU20270.1"/>
    </source>
</evidence>
<accession>A0A5J9UAT1</accession>
<feature type="compositionally biased region" description="Polar residues" evidence="1">
    <location>
        <begin position="20"/>
        <end position="31"/>
    </location>
</feature>
<dbReference type="EMBL" id="RWGY01000029">
    <property type="protein sequence ID" value="TVU20270.1"/>
    <property type="molecule type" value="Genomic_DNA"/>
</dbReference>
<feature type="compositionally biased region" description="Polar residues" evidence="1">
    <location>
        <begin position="57"/>
        <end position="67"/>
    </location>
</feature>
<keyword evidence="3" id="KW-1185">Reference proteome</keyword>
<name>A0A5J9UAT1_9POAL</name>
<gene>
    <name evidence="2" type="ORF">EJB05_36473</name>
</gene>
<dbReference type="Gramene" id="TVU20270">
    <property type="protein sequence ID" value="TVU20270"/>
    <property type="gene ID" value="EJB05_36473"/>
</dbReference>
<feature type="region of interest" description="Disordered" evidence="1">
    <location>
        <begin position="53"/>
        <end position="79"/>
    </location>
</feature>
<proteinExistence type="predicted"/>